<dbReference type="STRING" id="455432.AWN90_32250"/>
<evidence type="ECO:0000256" key="1">
    <source>
        <dbReference type="SAM" id="SignalP"/>
    </source>
</evidence>
<organism evidence="2 3">
    <name type="scientific">Nocardia terpenica</name>
    <dbReference type="NCBI Taxonomy" id="455432"/>
    <lineage>
        <taxon>Bacteria</taxon>
        <taxon>Bacillati</taxon>
        <taxon>Actinomycetota</taxon>
        <taxon>Actinomycetes</taxon>
        <taxon>Mycobacteriales</taxon>
        <taxon>Nocardiaceae</taxon>
        <taxon>Nocardia</taxon>
    </lineage>
</organism>
<comment type="caution">
    <text evidence="2">The sequence shown here is derived from an EMBL/GenBank/DDBJ whole genome shotgun (WGS) entry which is preliminary data.</text>
</comment>
<proteinExistence type="predicted"/>
<keyword evidence="1" id="KW-0732">Signal</keyword>
<feature type="chain" id="PRO_5007851799" evidence="1">
    <location>
        <begin position="29"/>
        <end position="142"/>
    </location>
</feature>
<evidence type="ECO:0000313" key="3">
    <source>
        <dbReference type="Proteomes" id="UP000076512"/>
    </source>
</evidence>
<accession>A0A164MG96</accession>
<dbReference type="EMBL" id="LWGR01000007">
    <property type="protein sequence ID" value="KZM73331.1"/>
    <property type="molecule type" value="Genomic_DNA"/>
</dbReference>
<reference evidence="2 3" key="1">
    <citation type="submission" date="2016-04" db="EMBL/GenBank/DDBJ databases">
        <authorList>
            <person name="Evans L.H."/>
            <person name="Alamgir A."/>
            <person name="Owens N."/>
            <person name="Weber N.D."/>
            <person name="Virtaneva K."/>
            <person name="Barbian K."/>
            <person name="Babar A."/>
            <person name="Rosenke K."/>
        </authorList>
    </citation>
    <scope>NUCLEOTIDE SEQUENCE [LARGE SCALE GENOMIC DNA]</scope>
    <source>
        <strain evidence="2 3">IFM 0406</strain>
    </source>
</reference>
<name>A0A164MG96_9NOCA</name>
<keyword evidence="3" id="KW-1185">Reference proteome</keyword>
<feature type="signal peptide" evidence="1">
    <location>
        <begin position="1"/>
        <end position="28"/>
    </location>
</feature>
<evidence type="ECO:0000313" key="2">
    <source>
        <dbReference type="EMBL" id="KZM73331.1"/>
    </source>
</evidence>
<gene>
    <name evidence="2" type="ORF">AWN90_32250</name>
</gene>
<dbReference type="AlphaFoldDB" id="A0A164MG96"/>
<sequence>MRSDMKIGQRIGSLIAVGALTLLPTVVAAPDADAVITGCNEKVKFTNRAAVVVDKFMLNDGNGDVWTSTGKYAVLQSVTVSLQDLGVTEGASLRAFASEVSTSPPYIQGDRTFKYCRNGTTATFDLWGTAFKMWLTQGDDVY</sequence>
<protein>
    <submittedName>
        <fullName evidence="2">Uncharacterized protein</fullName>
    </submittedName>
</protein>
<dbReference type="Proteomes" id="UP000076512">
    <property type="component" value="Unassembled WGS sequence"/>
</dbReference>